<name>A0A420HE30_9PEZI</name>
<proteinExistence type="predicted"/>
<comment type="caution">
    <text evidence="1">The sequence shown here is derived from an EMBL/GenBank/DDBJ whole genome shotgun (WGS) entry which is preliminary data.</text>
</comment>
<dbReference type="Proteomes" id="UP000286134">
    <property type="component" value="Unassembled WGS sequence"/>
</dbReference>
<accession>A0A420HE30</accession>
<keyword evidence="2" id="KW-1185">Reference proteome</keyword>
<dbReference type="AlphaFoldDB" id="A0A420HE30"/>
<sequence>MPKPKVFLKEVKKKKSKHTPTTPSTADEYLAAAVNFEEAGEKWRGGDAVKVYFSTPRLIAI</sequence>
<dbReference type="OrthoDB" id="3598846at2759"/>
<organism evidence="1 2">
    <name type="scientific">Erysiphe neolycopersici</name>
    <dbReference type="NCBI Taxonomy" id="212602"/>
    <lineage>
        <taxon>Eukaryota</taxon>
        <taxon>Fungi</taxon>
        <taxon>Dikarya</taxon>
        <taxon>Ascomycota</taxon>
        <taxon>Pezizomycotina</taxon>
        <taxon>Leotiomycetes</taxon>
        <taxon>Erysiphales</taxon>
        <taxon>Erysiphaceae</taxon>
        <taxon>Erysiphe</taxon>
    </lineage>
</organism>
<protein>
    <submittedName>
        <fullName evidence="1">Uncharacterized protein</fullName>
    </submittedName>
</protein>
<dbReference type="EMBL" id="MCFK01008789">
    <property type="protein sequence ID" value="RKF55702.1"/>
    <property type="molecule type" value="Genomic_DNA"/>
</dbReference>
<reference evidence="1 2" key="1">
    <citation type="journal article" date="2018" name="BMC Genomics">
        <title>Comparative genome analyses reveal sequence features reflecting distinct modes of host-adaptation between dicot and monocot powdery mildew.</title>
        <authorList>
            <person name="Wu Y."/>
            <person name="Ma X."/>
            <person name="Pan Z."/>
            <person name="Kale S.D."/>
            <person name="Song Y."/>
            <person name="King H."/>
            <person name="Zhang Q."/>
            <person name="Presley C."/>
            <person name="Deng X."/>
            <person name="Wei C.I."/>
            <person name="Xiao S."/>
        </authorList>
    </citation>
    <scope>NUCLEOTIDE SEQUENCE [LARGE SCALE GENOMIC DNA]</scope>
    <source>
        <strain evidence="1">UMSG2</strain>
    </source>
</reference>
<evidence type="ECO:0000313" key="2">
    <source>
        <dbReference type="Proteomes" id="UP000286134"/>
    </source>
</evidence>
<gene>
    <name evidence="1" type="ORF">OnM2_087041</name>
</gene>
<evidence type="ECO:0000313" key="1">
    <source>
        <dbReference type="EMBL" id="RKF55702.1"/>
    </source>
</evidence>